<comment type="similarity">
    <text evidence="1">Belongs to the phosphate acetyltransferase and butyryltransferase family.</text>
</comment>
<dbReference type="InterPro" id="IPR050500">
    <property type="entry name" value="Phos_Acetyltrans/Butyryltrans"/>
</dbReference>
<evidence type="ECO:0000259" key="4">
    <source>
        <dbReference type="Pfam" id="PF01515"/>
    </source>
</evidence>
<dbReference type="InterPro" id="IPR002505">
    <property type="entry name" value="PTA_PTB"/>
</dbReference>
<keyword evidence="6" id="KW-1185">Reference proteome</keyword>
<gene>
    <name evidence="5" type="primary">pta_3</name>
    <name evidence="5" type="ORF">SPSIL_052130</name>
</gene>
<dbReference type="InterPro" id="IPR012147">
    <property type="entry name" value="P_Ac_Bu_trans"/>
</dbReference>
<dbReference type="Pfam" id="PF01515">
    <property type="entry name" value="PTA_PTB"/>
    <property type="match status" value="1"/>
</dbReference>
<evidence type="ECO:0000313" key="5">
    <source>
        <dbReference type="EMBL" id="XFO68985.1"/>
    </source>
</evidence>
<dbReference type="Proteomes" id="UP000216752">
    <property type="component" value="Chromosome"/>
</dbReference>
<keyword evidence="2 5" id="KW-0808">Transferase</keyword>
<dbReference type="RefSeq" id="WP_094603126.1">
    <property type="nucleotide sequence ID" value="NZ_CP155573.1"/>
</dbReference>
<evidence type="ECO:0000256" key="3">
    <source>
        <dbReference type="ARBA" id="ARBA00023315"/>
    </source>
</evidence>
<dbReference type="Gene3D" id="3.40.718.10">
    <property type="entry name" value="Isopropylmalate Dehydrogenase"/>
    <property type="match status" value="1"/>
</dbReference>
<evidence type="ECO:0000313" key="6">
    <source>
        <dbReference type="Proteomes" id="UP000216752"/>
    </source>
</evidence>
<evidence type="ECO:0000256" key="2">
    <source>
        <dbReference type="ARBA" id="ARBA00022679"/>
    </source>
</evidence>
<name>A0ABZ3ITR5_9FIRM</name>
<dbReference type="SUPFAM" id="SSF53659">
    <property type="entry name" value="Isocitrate/Isopropylmalate dehydrogenase-like"/>
    <property type="match status" value="1"/>
</dbReference>
<feature type="domain" description="Phosphate acetyl/butaryl transferase" evidence="4">
    <location>
        <begin position="55"/>
        <end position="297"/>
    </location>
</feature>
<proteinExistence type="inferred from homology"/>
<dbReference type="GO" id="GO:0008959">
    <property type="term" value="F:phosphate acetyltransferase activity"/>
    <property type="evidence" value="ECO:0007669"/>
    <property type="project" value="UniProtKB-EC"/>
</dbReference>
<dbReference type="EC" id="2.3.1.8" evidence="5"/>
<dbReference type="PIRSF" id="PIRSF000428">
    <property type="entry name" value="P_Ac_trans"/>
    <property type="match status" value="1"/>
</dbReference>
<dbReference type="NCBIfam" id="NF006045">
    <property type="entry name" value="PRK08190.1"/>
    <property type="match status" value="1"/>
</dbReference>
<dbReference type="EMBL" id="CP155573">
    <property type="protein sequence ID" value="XFO68985.1"/>
    <property type="molecule type" value="Genomic_DNA"/>
</dbReference>
<keyword evidence="3 5" id="KW-0012">Acyltransferase</keyword>
<dbReference type="PANTHER" id="PTHR43356:SF2">
    <property type="entry name" value="PHOSPHATE ACETYLTRANSFERASE"/>
    <property type="match status" value="1"/>
</dbReference>
<sequence>MIYQNFDQLIELVRSSTKKTRTVAVVAAQDSHTLEAVSMAVKEKIVAPVLVGHKEQIQGYLALLGENVSNYTIVHAETVEEAAFIAADMVKSGEADFLMKGLIQTGSLMRALLSDKAGFRTGNLISHLGFVQIPNYHKLIGVTDVALNIYPNLNQKKDILENAVITMTRMGFDTPKVAVLAASEDVNPKIVENVDAAELKRMNTEGILTGCVVEGPVSYDLAISKEAAEIKGITSKVCGDVDLMMVPNLAAGNILYKALRYSAGARTAGIVVGGKVPIVLTSRAADVDGKFLPLVLAASATV</sequence>
<evidence type="ECO:0000256" key="1">
    <source>
        <dbReference type="ARBA" id="ARBA00005656"/>
    </source>
</evidence>
<dbReference type="PANTHER" id="PTHR43356">
    <property type="entry name" value="PHOSPHATE ACETYLTRANSFERASE"/>
    <property type="match status" value="1"/>
</dbReference>
<reference evidence="5" key="1">
    <citation type="submission" date="2024-05" db="EMBL/GenBank/DDBJ databases">
        <title>Isolation and characterization of Sporomusa carbonis sp. nov., a carboxydotrophic hydrogenogen in the genus of Sporomusa isolated from a charcoal burning pile.</title>
        <authorList>
            <person name="Boeer T."/>
            <person name="Rosenbaum F."/>
            <person name="Eysell L."/>
            <person name="Mueller V."/>
            <person name="Daniel R."/>
            <person name="Poehlein A."/>
        </authorList>
    </citation>
    <scope>NUCLEOTIDE SEQUENCE [LARGE SCALE GENOMIC DNA]</scope>
    <source>
        <strain evidence="5">DSM 10669</strain>
    </source>
</reference>
<organism evidence="5 6">
    <name type="scientific">Sporomusa silvacetica DSM 10669</name>
    <dbReference type="NCBI Taxonomy" id="1123289"/>
    <lineage>
        <taxon>Bacteria</taxon>
        <taxon>Bacillati</taxon>
        <taxon>Bacillota</taxon>
        <taxon>Negativicutes</taxon>
        <taxon>Selenomonadales</taxon>
        <taxon>Sporomusaceae</taxon>
        <taxon>Sporomusa</taxon>
    </lineage>
</organism>
<accession>A0ABZ3ITR5</accession>
<protein>
    <submittedName>
        <fullName evidence="5">Phosphate acetyltransferase</fullName>
        <ecNumber evidence="5">2.3.1.8</ecNumber>
    </submittedName>
</protein>